<dbReference type="GO" id="GO:0016020">
    <property type="term" value="C:membrane"/>
    <property type="evidence" value="ECO:0007669"/>
    <property type="project" value="UniProtKB-SubCell"/>
</dbReference>
<feature type="transmembrane region" description="Helical" evidence="6">
    <location>
        <begin position="249"/>
        <end position="271"/>
    </location>
</feature>
<keyword evidence="2 6" id="KW-0812">Transmembrane</keyword>
<feature type="transmembrane region" description="Helical" evidence="6">
    <location>
        <begin position="360"/>
        <end position="380"/>
    </location>
</feature>
<feature type="transmembrane region" description="Helical" evidence="6">
    <location>
        <begin position="168"/>
        <end position="188"/>
    </location>
</feature>
<feature type="transmembrane region" description="Helical" evidence="6">
    <location>
        <begin position="208"/>
        <end position="228"/>
    </location>
</feature>
<proteinExistence type="predicted"/>
<dbReference type="InterPro" id="IPR002293">
    <property type="entry name" value="AA/rel_permease1"/>
</dbReference>
<evidence type="ECO:0000313" key="8">
    <source>
        <dbReference type="Proteomes" id="UP000006265"/>
    </source>
</evidence>
<feature type="transmembrane region" description="Helical" evidence="6">
    <location>
        <begin position="312"/>
        <end position="339"/>
    </location>
</feature>
<dbReference type="STRING" id="1122247.GCA_000379865_04745"/>
<accession>K5BFR8</accession>
<feature type="compositionally biased region" description="Basic and acidic residues" evidence="5">
    <location>
        <begin position="643"/>
        <end position="653"/>
    </location>
</feature>
<feature type="transmembrane region" description="Helical" evidence="6">
    <location>
        <begin position="431"/>
        <end position="449"/>
    </location>
</feature>
<dbReference type="PATRIC" id="fig|1122247.3.peg.1832"/>
<name>K5BFR8_MYCHD</name>
<dbReference type="EMBL" id="AMRA01000046">
    <property type="protein sequence ID" value="EKF24142.1"/>
    <property type="molecule type" value="Genomic_DNA"/>
</dbReference>
<dbReference type="PANTHER" id="PTHR47704">
    <property type="entry name" value="POTASSIUM TRANSPORTER KIMA"/>
    <property type="match status" value="1"/>
</dbReference>
<dbReference type="Gene3D" id="1.20.1740.10">
    <property type="entry name" value="Amino acid/polyamine transporter I"/>
    <property type="match status" value="1"/>
</dbReference>
<evidence type="ECO:0000313" key="7">
    <source>
        <dbReference type="EMBL" id="EKF24142.1"/>
    </source>
</evidence>
<keyword evidence="3 6" id="KW-1133">Transmembrane helix</keyword>
<feature type="transmembrane region" description="Helical" evidence="6">
    <location>
        <begin position="101"/>
        <end position="126"/>
    </location>
</feature>
<gene>
    <name evidence="7" type="ORF">C731_1902</name>
</gene>
<evidence type="ECO:0000256" key="6">
    <source>
        <dbReference type="SAM" id="Phobius"/>
    </source>
</evidence>
<evidence type="ECO:0000256" key="4">
    <source>
        <dbReference type="ARBA" id="ARBA00023136"/>
    </source>
</evidence>
<dbReference type="Pfam" id="PF13520">
    <property type="entry name" value="AA_permease_2"/>
    <property type="match status" value="1"/>
</dbReference>
<dbReference type="Proteomes" id="UP000006265">
    <property type="component" value="Unassembled WGS sequence"/>
</dbReference>
<comment type="caution">
    <text evidence="7">The sequence shown here is derived from an EMBL/GenBank/DDBJ whole genome shotgun (WGS) entry which is preliminary data.</text>
</comment>
<comment type="subcellular location">
    <subcellularLocation>
        <location evidence="1">Membrane</location>
        <topology evidence="1">Multi-pass membrane protein</topology>
    </subcellularLocation>
</comment>
<evidence type="ECO:0000256" key="1">
    <source>
        <dbReference type="ARBA" id="ARBA00004141"/>
    </source>
</evidence>
<keyword evidence="8" id="KW-1185">Reference proteome</keyword>
<dbReference type="InterPro" id="IPR053153">
    <property type="entry name" value="APC_K+_Transporter"/>
</dbReference>
<reference evidence="7 8" key="1">
    <citation type="journal article" date="2012" name="J. Bacteriol.">
        <title>Genome sequence of Mycobacterium hassiacum DSM 44199, a rare source of heat-stable mycobacterial proteins.</title>
        <authorList>
            <person name="Tiago I."/>
            <person name="Maranha A."/>
            <person name="Mendes V."/>
            <person name="Alarico S."/>
            <person name="Moynihan P.J."/>
            <person name="Clarke A.J."/>
            <person name="Macedo-Ribeiro S."/>
            <person name="Pereira P.J."/>
            <person name="Empadinhas N."/>
        </authorList>
    </citation>
    <scope>NUCLEOTIDE SEQUENCE [LARGE SCALE GENOMIC DNA]</scope>
    <source>
        <strain evidence="8">DSM 44199 / CIP 105218 / JCM 12690 / 3849</strain>
    </source>
</reference>
<evidence type="ECO:0000256" key="5">
    <source>
        <dbReference type="SAM" id="MobiDB-lite"/>
    </source>
</evidence>
<feature type="transmembrane region" description="Helical" evidence="6">
    <location>
        <begin position="386"/>
        <end position="410"/>
    </location>
</feature>
<feature type="region of interest" description="Disordered" evidence="5">
    <location>
        <begin position="633"/>
        <end position="653"/>
    </location>
</feature>
<protein>
    <submittedName>
        <fullName evidence="7">Amino acid permease family protein</fullName>
    </submittedName>
</protein>
<evidence type="ECO:0000256" key="2">
    <source>
        <dbReference type="ARBA" id="ARBA00022692"/>
    </source>
</evidence>
<dbReference type="PANTHER" id="PTHR47704:SF1">
    <property type="entry name" value="POTASSIUM TRANSPORTER KIMA"/>
    <property type="match status" value="1"/>
</dbReference>
<keyword evidence="4 6" id="KW-0472">Membrane</keyword>
<sequence length="653" mass="71004">MVLGRPFRSDRLAHTLLPKRIALPVFASDALSSVAYAPEEIFLVLSVAGLTAYSMAPWIGLAVAVVMLIVIASYRQNVYAYPSGGGDYEVVSTNLGPTAGLTVAAALLVDYVLTVAVSVAAAMSNIGSVVPTVNHHKVAFAVAAILLLAALNMRGIRESGRAFAVPTYAFLVGMFVMLGWGFIQIYAFDTPLRAPSADFEMQPEHGEILGLALVFLVARAFSSGSAALTGVEAISNGVPAFRKPKSRNAAVTLAMVGALSVTMFIGIIVLARRTGVQIVEQPAEQLIGAPADYHQKTLIAQLAEAVFGDFSAGVYVIAVVTALILVLAANTAFNGFPVLGSILAQDRYLPRQLHTRGDRLTFSNGILFVALAAMAFIWAFDAEVTVLNQLYVVGVFVSFTLSQLGMVRHWTRLLRTETDSAMRARMRRSRVINAIGCACTATVFVVVVVSKFLAGAWIAILAMAALYGLMKLIRRHYETIARELDLQAGDDDMVLPSRNHAIVLVSNLHLPTRRALAYARATRPDVLEAITVSVDDAETRALVHKWQDSDISVPLKVIASPYREITRPVLDYVKRVTKESPRTVVTVFIPEYVVGHWWEQLLHNQSALRLKGRLLFEPNVMVTSVPWQLNSSARLRSQPPRPEPGDTRRGFLD</sequence>
<feature type="transmembrane region" description="Helical" evidence="6">
    <location>
        <begin position="455"/>
        <end position="473"/>
    </location>
</feature>
<organism evidence="7 8">
    <name type="scientific">Mycolicibacterium hassiacum (strain DSM 44199 / CIP 105218 / JCM 12690 / 3849)</name>
    <name type="common">Mycobacterium hassiacum</name>
    <dbReference type="NCBI Taxonomy" id="1122247"/>
    <lineage>
        <taxon>Bacteria</taxon>
        <taxon>Bacillati</taxon>
        <taxon>Actinomycetota</taxon>
        <taxon>Actinomycetes</taxon>
        <taxon>Mycobacteriales</taxon>
        <taxon>Mycobacteriaceae</taxon>
        <taxon>Mycolicibacterium</taxon>
    </lineage>
</organism>
<dbReference type="AlphaFoldDB" id="K5BFR8"/>
<dbReference type="eggNOG" id="COG0531">
    <property type="taxonomic scope" value="Bacteria"/>
</dbReference>
<evidence type="ECO:0000256" key="3">
    <source>
        <dbReference type="ARBA" id="ARBA00022989"/>
    </source>
</evidence>
<feature type="transmembrane region" description="Helical" evidence="6">
    <location>
        <begin position="138"/>
        <end position="156"/>
    </location>
</feature>
<dbReference type="GO" id="GO:0022857">
    <property type="term" value="F:transmembrane transporter activity"/>
    <property type="evidence" value="ECO:0007669"/>
    <property type="project" value="InterPro"/>
</dbReference>
<feature type="transmembrane region" description="Helical" evidence="6">
    <location>
        <begin position="50"/>
        <end position="74"/>
    </location>
</feature>